<accession>A0ABQ3QV44</accession>
<evidence type="ECO:0000313" key="2">
    <source>
        <dbReference type="Proteomes" id="UP001050808"/>
    </source>
</evidence>
<dbReference type="EMBL" id="BNDY01000017">
    <property type="protein sequence ID" value="GHI41157.1"/>
    <property type="molecule type" value="Genomic_DNA"/>
</dbReference>
<proteinExistence type="predicted"/>
<name>A0ABQ3QV44_9ACTN</name>
<dbReference type="Proteomes" id="UP001050808">
    <property type="component" value="Unassembled WGS sequence"/>
</dbReference>
<sequence>MGHGLSLHRFVDGEAESLDERVIREVLTPHAVNSGQNDTELLIRAADGGEAEVDVSTDGISVHRFPHGGILDIVAELADCLGAAIALPGGVLVSGEEQRVNLPDGLRDMAVVVEMTGPGLRRAFG</sequence>
<organism evidence="1 2">
    <name type="scientific">Streptomyces violascens</name>
    <dbReference type="NCBI Taxonomy" id="67381"/>
    <lineage>
        <taxon>Bacteria</taxon>
        <taxon>Bacillati</taxon>
        <taxon>Actinomycetota</taxon>
        <taxon>Actinomycetes</taxon>
        <taxon>Kitasatosporales</taxon>
        <taxon>Streptomycetaceae</taxon>
        <taxon>Streptomyces</taxon>
    </lineage>
</organism>
<protein>
    <submittedName>
        <fullName evidence="1">Uncharacterized protein</fullName>
    </submittedName>
</protein>
<reference evidence="1" key="1">
    <citation type="submission" date="2024-05" db="EMBL/GenBank/DDBJ databases">
        <title>Whole genome shotgun sequence of Streptomyces violascens NBRC 12920.</title>
        <authorList>
            <person name="Komaki H."/>
            <person name="Tamura T."/>
        </authorList>
    </citation>
    <scope>NUCLEOTIDE SEQUENCE</scope>
    <source>
        <strain evidence="1">NBRC 12920</strain>
    </source>
</reference>
<dbReference type="RefSeq" id="WP_189970265.1">
    <property type="nucleotide sequence ID" value="NZ_BMUA01000034.1"/>
</dbReference>
<comment type="caution">
    <text evidence="1">The sequence shown here is derived from an EMBL/GenBank/DDBJ whole genome shotgun (WGS) entry which is preliminary data.</text>
</comment>
<keyword evidence="2" id="KW-1185">Reference proteome</keyword>
<gene>
    <name evidence="1" type="ORF">Sviol_55650</name>
</gene>
<evidence type="ECO:0000313" key="1">
    <source>
        <dbReference type="EMBL" id="GHI41157.1"/>
    </source>
</evidence>